<dbReference type="AlphaFoldDB" id="A0AAW9Q7S5"/>
<evidence type="ECO:0000313" key="7">
    <source>
        <dbReference type="Proteomes" id="UP001336250"/>
    </source>
</evidence>
<dbReference type="GO" id="GO:0003677">
    <property type="term" value="F:DNA binding"/>
    <property type="evidence" value="ECO:0007669"/>
    <property type="project" value="UniProtKB-KW"/>
</dbReference>
<evidence type="ECO:0000256" key="1">
    <source>
        <dbReference type="ARBA" id="ARBA00023015"/>
    </source>
</evidence>
<keyword evidence="2" id="KW-0238">DNA-binding</keyword>
<dbReference type="PROSITE" id="PS51078">
    <property type="entry name" value="ICLR_ED"/>
    <property type="match status" value="1"/>
</dbReference>
<evidence type="ECO:0000256" key="3">
    <source>
        <dbReference type="ARBA" id="ARBA00023163"/>
    </source>
</evidence>
<gene>
    <name evidence="6" type="ORF">V4F39_00810</name>
</gene>
<dbReference type="InterPro" id="IPR014757">
    <property type="entry name" value="Tscrpt_reg_IclR_C"/>
</dbReference>
<dbReference type="Gene3D" id="1.10.10.10">
    <property type="entry name" value="Winged helix-like DNA-binding domain superfamily/Winged helix DNA-binding domain"/>
    <property type="match status" value="1"/>
</dbReference>
<dbReference type="InterPro" id="IPR036390">
    <property type="entry name" value="WH_DNA-bd_sf"/>
</dbReference>
<sequence>MPKRAAMPSVADERAAPGGSAGVDRALTLLSAFSTAQPSLSLTQLAERCRLYKSTVLRLLASLEHARVVMRHANGRYVLGPEIARLNAVYAASFSLEAVVVPALKELTSATLESAAFHVQQGDMRLCLYRVDSPHPVRDHARAGDLMPMDRGSGGRILQAFSGAPGPLFDRIRRDGVVVMRGDRVPELAGISAPVFQVTGELAGAVTLTMPVHRLVPDHAKDVLAAARRITASLGGSFPPGTGR</sequence>
<evidence type="ECO:0000313" key="6">
    <source>
        <dbReference type="EMBL" id="MEF7612428.1"/>
    </source>
</evidence>
<reference evidence="6 7" key="1">
    <citation type="submission" date="2024-02" db="EMBL/GenBank/DDBJ databases">
        <title>Genome sequence of Aquincola sp. MAHUQ-54.</title>
        <authorList>
            <person name="Huq M.A."/>
        </authorList>
    </citation>
    <scope>NUCLEOTIDE SEQUENCE [LARGE SCALE GENOMIC DNA]</scope>
    <source>
        <strain evidence="6 7">MAHUQ-54</strain>
    </source>
</reference>
<keyword evidence="3" id="KW-0804">Transcription</keyword>
<dbReference type="GO" id="GO:0045892">
    <property type="term" value="P:negative regulation of DNA-templated transcription"/>
    <property type="evidence" value="ECO:0007669"/>
    <property type="project" value="TreeGrafter"/>
</dbReference>
<protein>
    <submittedName>
        <fullName evidence="6">IclR family transcriptional regulator</fullName>
    </submittedName>
</protein>
<dbReference type="Pfam" id="PF01614">
    <property type="entry name" value="IclR_C"/>
    <property type="match status" value="1"/>
</dbReference>
<dbReference type="InterPro" id="IPR029016">
    <property type="entry name" value="GAF-like_dom_sf"/>
</dbReference>
<feature type="domain" description="IclR-ED" evidence="5">
    <location>
        <begin position="82"/>
        <end position="236"/>
    </location>
</feature>
<proteinExistence type="predicted"/>
<dbReference type="Proteomes" id="UP001336250">
    <property type="component" value="Unassembled WGS sequence"/>
</dbReference>
<dbReference type="PANTHER" id="PTHR30136:SF39">
    <property type="entry name" value="TRANSCRIPTIONAL REGULATORY PROTEIN"/>
    <property type="match status" value="1"/>
</dbReference>
<organism evidence="6 7">
    <name type="scientific">Aquincola agrisoli</name>
    <dbReference type="NCBI Taxonomy" id="3119538"/>
    <lineage>
        <taxon>Bacteria</taxon>
        <taxon>Pseudomonadati</taxon>
        <taxon>Pseudomonadota</taxon>
        <taxon>Betaproteobacteria</taxon>
        <taxon>Burkholderiales</taxon>
        <taxon>Sphaerotilaceae</taxon>
        <taxon>Aquincola</taxon>
    </lineage>
</organism>
<dbReference type="PANTHER" id="PTHR30136">
    <property type="entry name" value="HELIX-TURN-HELIX TRANSCRIPTIONAL REGULATOR, ICLR FAMILY"/>
    <property type="match status" value="1"/>
</dbReference>
<evidence type="ECO:0000256" key="2">
    <source>
        <dbReference type="ARBA" id="ARBA00023125"/>
    </source>
</evidence>
<name>A0AAW9Q7S5_9BURK</name>
<dbReference type="Pfam" id="PF09339">
    <property type="entry name" value="HTH_IclR"/>
    <property type="match status" value="1"/>
</dbReference>
<dbReference type="EMBL" id="JAZIBG010000003">
    <property type="protein sequence ID" value="MEF7612428.1"/>
    <property type="molecule type" value="Genomic_DNA"/>
</dbReference>
<dbReference type="SMART" id="SM00346">
    <property type="entry name" value="HTH_ICLR"/>
    <property type="match status" value="1"/>
</dbReference>
<evidence type="ECO:0000259" key="4">
    <source>
        <dbReference type="PROSITE" id="PS51077"/>
    </source>
</evidence>
<keyword evidence="1" id="KW-0805">Transcription regulation</keyword>
<feature type="domain" description="HTH iclR-type" evidence="4">
    <location>
        <begin position="20"/>
        <end position="81"/>
    </location>
</feature>
<dbReference type="Gene3D" id="3.30.450.40">
    <property type="match status" value="2"/>
</dbReference>
<dbReference type="PROSITE" id="PS51077">
    <property type="entry name" value="HTH_ICLR"/>
    <property type="match status" value="1"/>
</dbReference>
<dbReference type="InterPro" id="IPR036388">
    <property type="entry name" value="WH-like_DNA-bd_sf"/>
</dbReference>
<comment type="caution">
    <text evidence="6">The sequence shown here is derived from an EMBL/GenBank/DDBJ whole genome shotgun (WGS) entry which is preliminary data.</text>
</comment>
<dbReference type="SUPFAM" id="SSF55781">
    <property type="entry name" value="GAF domain-like"/>
    <property type="match status" value="1"/>
</dbReference>
<dbReference type="GO" id="GO:0003700">
    <property type="term" value="F:DNA-binding transcription factor activity"/>
    <property type="evidence" value="ECO:0007669"/>
    <property type="project" value="TreeGrafter"/>
</dbReference>
<keyword evidence="7" id="KW-1185">Reference proteome</keyword>
<dbReference type="RefSeq" id="WP_332287324.1">
    <property type="nucleotide sequence ID" value="NZ_JAZIBG010000003.1"/>
</dbReference>
<dbReference type="SUPFAM" id="SSF46785">
    <property type="entry name" value="Winged helix' DNA-binding domain"/>
    <property type="match status" value="1"/>
</dbReference>
<dbReference type="InterPro" id="IPR005471">
    <property type="entry name" value="Tscrpt_reg_IclR_N"/>
</dbReference>
<accession>A0AAW9Q7S5</accession>
<dbReference type="InterPro" id="IPR050707">
    <property type="entry name" value="HTH_MetabolicPath_Reg"/>
</dbReference>
<evidence type="ECO:0000259" key="5">
    <source>
        <dbReference type="PROSITE" id="PS51078"/>
    </source>
</evidence>